<dbReference type="InterPro" id="IPR051635">
    <property type="entry name" value="SNAT-like"/>
</dbReference>
<dbReference type="Pfam" id="PF00583">
    <property type="entry name" value="Acetyltransf_1"/>
    <property type="match status" value="1"/>
</dbReference>
<accession>A0ABQ3VYW7</accession>
<dbReference type="PROSITE" id="PS51186">
    <property type="entry name" value="GNAT"/>
    <property type="match status" value="1"/>
</dbReference>
<gene>
    <name evidence="4" type="ORF">YK48G_05090</name>
</gene>
<dbReference type="Proteomes" id="UP000604765">
    <property type="component" value="Unassembled WGS sequence"/>
</dbReference>
<reference evidence="4 5" key="1">
    <citation type="journal article" date="2021" name="Int. J. Syst. Evol. Microbiol.">
        <title>Lentilactobacillus fungorum sp. nov., isolated from spent mushroom substrates.</title>
        <authorList>
            <person name="Tohno M."/>
            <person name="Tanizawa Y."/>
            <person name="Kojima Y."/>
            <person name="Sakamoto M."/>
            <person name="Ohkuma M."/>
            <person name="Kobayashi H."/>
        </authorList>
    </citation>
    <scope>NUCLEOTIDE SEQUENCE [LARGE SCALE GENOMIC DNA]</scope>
    <source>
        <strain evidence="4 5">YK48G</strain>
    </source>
</reference>
<comment type="caution">
    <text evidence="4">The sequence shown here is derived from an EMBL/GenBank/DDBJ whole genome shotgun (WGS) entry which is preliminary data.</text>
</comment>
<protein>
    <submittedName>
        <fullName evidence="4">N-acetyltransferase</fullName>
    </submittedName>
</protein>
<organism evidence="4 5">
    <name type="scientific">Lentilactobacillus fungorum</name>
    <dbReference type="NCBI Taxonomy" id="2201250"/>
    <lineage>
        <taxon>Bacteria</taxon>
        <taxon>Bacillati</taxon>
        <taxon>Bacillota</taxon>
        <taxon>Bacilli</taxon>
        <taxon>Lactobacillales</taxon>
        <taxon>Lactobacillaceae</taxon>
        <taxon>Lentilactobacillus</taxon>
    </lineage>
</organism>
<keyword evidence="2" id="KW-0012">Acyltransferase</keyword>
<dbReference type="InterPro" id="IPR000182">
    <property type="entry name" value="GNAT_dom"/>
</dbReference>
<evidence type="ECO:0000256" key="2">
    <source>
        <dbReference type="ARBA" id="ARBA00023315"/>
    </source>
</evidence>
<sequence length="162" mass="17864">MPISYQPAKLSQLPEIMAIERSGFSSTEAATEAAMRDRIQLYPDTFITAVSDGQLAGYIVGPSFNQRYLTDDLFEHAQPNNPADPYQTVLSLVVAPTFQGQGIASQLLAELAKVAKHQHRQAITLTCLNQLVPFYERNGYVNEGISASNHAGEVWLNMVRPL</sequence>
<keyword evidence="1" id="KW-0808">Transferase</keyword>
<feature type="domain" description="N-acetyltransferase" evidence="3">
    <location>
        <begin position="3"/>
        <end position="162"/>
    </location>
</feature>
<dbReference type="EMBL" id="BNJR01000005">
    <property type="protein sequence ID" value="GHP13084.1"/>
    <property type="molecule type" value="Genomic_DNA"/>
</dbReference>
<dbReference type="PANTHER" id="PTHR10908">
    <property type="entry name" value="SEROTONIN N-ACETYLTRANSFERASE"/>
    <property type="match status" value="1"/>
</dbReference>
<dbReference type="PANTHER" id="PTHR10908:SF0">
    <property type="entry name" value="SEROTONIN N-ACETYLTRANSFERASE"/>
    <property type="match status" value="1"/>
</dbReference>
<evidence type="ECO:0000256" key="1">
    <source>
        <dbReference type="ARBA" id="ARBA00022679"/>
    </source>
</evidence>
<keyword evidence="5" id="KW-1185">Reference proteome</keyword>
<evidence type="ECO:0000313" key="5">
    <source>
        <dbReference type="Proteomes" id="UP000604765"/>
    </source>
</evidence>
<dbReference type="CDD" id="cd04301">
    <property type="entry name" value="NAT_SF"/>
    <property type="match status" value="1"/>
</dbReference>
<dbReference type="Gene3D" id="3.40.630.30">
    <property type="match status" value="1"/>
</dbReference>
<dbReference type="InterPro" id="IPR016181">
    <property type="entry name" value="Acyl_CoA_acyltransferase"/>
</dbReference>
<name>A0ABQ3VYW7_9LACO</name>
<dbReference type="SUPFAM" id="SSF55729">
    <property type="entry name" value="Acyl-CoA N-acyltransferases (Nat)"/>
    <property type="match status" value="1"/>
</dbReference>
<proteinExistence type="predicted"/>
<evidence type="ECO:0000313" key="4">
    <source>
        <dbReference type="EMBL" id="GHP13084.1"/>
    </source>
</evidence>
<evidence type="ECO:0000259" key="3">
    <source>
        <dbReference type="PROSITE" id="PS51186"/>
    </source>
</evidence>